<dbReference type="Pfam" id="PF00353">
    <property type="entry name" value="HemolysinCabind"/>
    <property type="match status" value="3"/>
</dbReference>
<evidence type="ECO:0000313" key="4">
    <source>
        <dbReference type="EMBL" id="TQF16796.1"/>
    </source>
</evidence>
<comment type="caution">
    <text evidence="4">The sequence shown here is derived from an EMBL/GenBank/DDBJ whole genome shotgun (WGS) entry which is preliminary data.</text>
</comment>
<feature type="region of interest" description="Disordered" evidence="3">
    <location>
        <begin position="350"/>
        <end position="395"/>
    </location>
</feature>
<dbReference type="GO" id="GO:0005509">
    <property type="term" value="F:calcium ion binding"/>
    <property type="evidence" value="ECO:0007669"/>
    <property type="project" value="InterPro"/>
</dbReference>
<name>A0A540X6A8_9BACT</name>
<keyword evidence="2" id="KW-0964">Secreted</keyword>
<keyword evidence="5" id="KW-1185">Reference proteome</keyword>
<dbReference type="GO" id="GO:0005576">
    <property type="term" value="C:extracellular region"/>
    <property type="evidence" value="ECO:0007669"/>
    <property type="project" value="UniProtKB-SubCell"/>
</dbReference>
<dbReference type="InterPro" id="IPR011049">
    <property type="entry name" value="Serralysin-like_metalloprot_C"/>
</dbReference>
<organism evidence="4 5">
    <name type="scientific">Myxococcus llanfairpwllgwyngyllgogerychwyrndrobwllllantysiliogogogochensis</name>
    <dbReference type="NCBI Taxonomy" id="2590453"/>
    <lineage>
        <taxon>Bacteria</taxon>
        <taxon>Pseudomonadati</taxon>
        <taxon>Myxococcota</taxon>
        <taxon>Myxococcia</taxon>
        <taxon>Myxococcales</taxon>
        <taxon>Cystobacterineae</taxon>
        <taxon>Myxococcaceae</taxon>
        <taxon>Myxococcus</taxon>
    </lineage>
</organism>
<feature type="region of interest" description="Disordered" evidence="3">
    <location>
        <begin position="64"/>
        <end position="148"/>
    </location>
</feature>
<dbReference type="InterPro" id="IPR050557">
    <property type="entry name" value="RTX_toxin/Mannuronan_C5-epim"/>
</dbReference>
<dbReference type="PANTHER" id="PTHR38340:SF1">
    <property type="entry name" value="S-LAYER PROTEIN"/>
    <property type="match status" value="1"/>
</dbReference>
<accession>A0A540X6A8</accession>
<dbReference type="InterPro" id="IPR001343">
    <property type="entry name" value="Hemolysn_Ca-bd"/>
</dbReference>
<feature type="compositionally biased region" description="Basic and acidic residues" evidence="3">
    <location>
        <begin position="90"/>
        <end position="100"/>
    </location>
</feature>
<feature type="compositionally biased region" description="Basic and acidic residues" evidence="3">
    <location>
        <begin position="232"/>
        <end position="249"/>
    </location>
</feature>
<comment type="subcellular location">
    <subcellularLocation>
        <location evidence="1">Secreted</location>
    </subcellularLocation>
</comment>
<dbReference type="PRINTS" id="PR00313">
    <property type="entry name" value="CABNDNGRPT"/>
</dbReference>
<reference evidence="4 5" key="1">
    <citation type="submission" date="2019-06" db="EMBL/GenBank/DDBJ databases">
        <authorList>
            <person name="Livingstone P."/>
            <person name="Whitworth D."/>
        </authorList>
    </citation>
    <scope>NUCLEOTIDE SEQUENCE [LARGE SCALE GENOMIC DNA]</scope>
    <source>
        <strain evidence="4 5">AM401</strain>
    </source>
</reference>
<feature type="region of interest" description="Disordered" evidence="3">
    <location>
        <begin position="449"/>
        <end position="484"/>
    </location>
</feature>
<dbReference type="OrthoDB" id="5952792at2"/>
<dbReference type="AlphaFoldDB" id="A0A540X6A8"/>
<feature type="region of interest" description="Disordered" evidence="3">
    <location>
        <begin position="227"/>
        <end position="288"/>
    </location>
</feature>
<dbReference type="SUPFAM" id="SSF51120">
    <property type="entry name" value="beta-Roll"/>
    <property type="match status" value="1"/>
</dbReference>
<feature type="compositionally biased region" description="Basic and acidic residues" evidence="3">
    <location>
        <begin position="277"/>
        <end position="288"/>
    </location>
</feature>
<proteinExistence type="predicted"/>
<dbReference type="InterPro" id="IPR028208">
    <property type="entry name" value="Effector_pro_NleD-like"/>
</dbReference>
<dbReference type="Pfam" id="PF14891">
    <property type="entry name" value="Peptidase_M91"/>
    <property type="match status" value="1"/>
</dbReference>
<evidence type="ECO:0000256" key="1">
    <source>
        <dbReference type="ARBA" id="ARBA00004613"/>
    </source>
</evidence>
<evidence type="ECO:0000256" key="2">
    <source>
        <dbReference type="ARBA" id="ARBA00022525"/>
    </source>
</evidence>
<feature type="compositionally biased region" description="Basic and acidic residues" evidence="3">
    <location>
        <begin position="463"/>
        <end position="474"/>
    </location>
</feature>
<evidence type="ECO:0000256" key="3">
    <source>
        <dbReference type="SAM" id="MobiDB-lite"/>
    </source>
</evidence>
<dbReference type="EMBL" id="VIFM01000017">
    <property type="protein sequence ID" value="TQF16796.1"/>
    <property type="molecule type" value="Genomic_DNA"/>
</dbReference>
<sequence length="484" mass="49730">MSSPSSSFRAGRAIASTPGPATPEVRGCNRFHARAVGEVSPSPRSTSMSGTKVAAKVLAKPFLSSPKAELAKPKPVLPQAAKPASSFARDSFDAAQRRSGPDLTGAPRAKSSATPPTVSEDRSGRTVVNLGAGDDTATVSQGPKGGLTITSGSSTIQLTAEQAENVVIKGGDGNDKITVDVNVTTGVAIHGGKGDDYLQGGSGDDSIRGGDGRDVVYGLGGNDAVSGGAGRDYLDGGRGDDSLKGDSGKDQVIGGRGNDTLAGGSGSDVLAGGAGKDAIDGGSGRDEVYSQKNDTVARSRQDTVTTVDLSEDVGTSVTVKGDANFQARVQSDLEALESLPVGRELLSGLDASGRSTTIRETSGGDSASPTNDDDSWLRPDGTPGPGSDATIRYNPTDTEYYEGDESWQVKPPVTTLFHELVHGYNYATGTRAPGETDGVNNRELAAVGLPYDHDGDASTPDIRPSHPTENKLREQLGLTPRPEY</sequence>
<dbReference type="PANTHER" id="PTHR38340">
    <property type="entry name" value="S-LAYER PROTEIN"/>
    <property type="match status" value="1"/>
</dbReference>
<gene>
    <name evidence="4" type="ORF">FJV41_06480</name>
</gene>
<feature type="region of interest" description="Disordered" evidence="3">
    <location>
        <begin position="1"/>
        <end position="29"/>
    </location>
</feature>
<protein>
    <submittedName>
        <fullName evidence="4">Alkaline phosphatase</fullName>
    </submittedName>
</protein>
<dbReference type="Gene3D" id="2.150.10.10">
    <property type="entry name" value="Serralysin-like metalloprotease, C-terminal"/>
    <property type="match status" value="1"/>
</dbReference>
<evidence type="ECO:0000313" key="5">
    <source>
        <dbReference type="Proteomes" id="UP000315369"/>
    </source>
</evidence>
<dbReference type="Proteomes" id="UP000315369">
    <property type="component" value="Unassembled WGS sequence"/>
</dbReference>
<feature type="compositionally biased region" description="Polar residues" evidence="3">
    <location>
        <begin position="353"/>
        <end position="370"/>
    </location>
</feature>